<accession>A0A0D0CYR8</accession>
<feature type="region of interest" description="Disordered" evidence="1">
    <location>
        <begin position="309"/>
        <end position="336"/>
    </location>
</feature>
<evidence type="ECO:0000313" key="2">
    <source>
        <dbReference type="EMBL" id="KIK80793.1"/>
    </source>
</evidence>
<keyword evidence="3" id="KW-1185">Reference proteome</keyword>
<dbReference type="AlphaFoldDB" id="A0A0D0CYR8"/>
<evidence type="ECO:0000313" key="3">
    <source>
        <dbReference type="Proteomes" id="UP000054538"/>
    </source>
</evidence>
<reference evidence="2 3" key="1">
    <citation type="submission" date="2014-04" db="EMBL/GenBank/DDBJ databases">
        <authorList>
            <consortium name="DOE Joint Genome Institute"/>
            <person name="Kuo A."/>
            <person name="Kohler A."/>
            <person name="Jargeat P."/>
            <person name="Nagy L.G."/>
            <person name="Floudas D."/>
            <person name="Copeland A."/>
            <person name="Barry K.W."/>
            <person name="Cichocki N."/>
            <person name="Veneault-Fourrey C."/>
            <person name="LaButti K."/>
            <person name="Lindquist E.A."/>
            <person name="Lipzen A."/>
            <person name="Lundell T."/>
            <person name="Morin E."/>
            <person name="Murat C."/>
            <person name="Sun H."/>
            <person name="Tunlid A."/>
            <person name="Henrissat B."/>
            <person name="Grigoriev I.V."/>
            <person name="Hibbett D.S."/>
            <person name="Martin F."/>
            <person name="Nordberg H.P."/>
            <person name="Cantor M.N."/>
            <person name="Hua S.X."/>
        </authorList>
    </citation>
    <scope>NUCLEOTIDE SEQUENCE [LARGE SCALE GENOMIC DNA]</scope>
    <source>
        <strain evidence="2 3">Ve08.2h10</strain>
    </source>
</reference>
<reference evidence="3" key="2">
    <citation type="submission" date="2015-01" db="EMBL/GenBank/DDBJ databases">
        <title>Evolutionary Origins and Diversification of the Mycorrhizal Mutualists.</title>
        <authorList>
            <consortium name="DOE Joint Genome Institute"/>
            <consortium name="Mycorrhizal Genomics Consortium"/>
            <person name="Kohler A."/>
            <person name="Kuo A."/>
            <person name="Nagy L.G."/>
            <person name="Floudas D."/>
            <person name="Copeland A."/>
            <person name="Barry K.W."/>
            <person name="Cichocki N."/>
            <person name="Veneault-Fourrey C."/>
            <person name="LaButti K."/>
            <person name="Lindquist E.A."/>
            <person name="Lipzen A."/>
            <person name="Lundell T."/>
            <person name="Morin E."/>
            <person name="Murat C."/>
            <person name="Riley R."/>
            <person name="Ohm R."/>
            <person name="Sun H."/>
            <person name="Tunlid A."/>
            <person name="Henrissat B."/>
            <person name="Grigoriev I.V."/>
            <person name="Hibbett D.S."/>
            <person name="Martin F."/>
        </authorList>
    </citation>
    <scope>NUCLEOTIDE SEQUENCE [LARGE SCALE GENOMIC DNA]</scope>
    <source>
        <strain evidence="3">Ve08.2h10</strain>
    </source>
</reference>
<evidence type="ECO:0000256" key="1">
    <source>
        <dbReference type="SAM" id="MobiDB-lite"/>
    </source>
</evidence>
<dbReference type="OrthoDB" id="2668048at2759"/>
<sequence length="336" mass="38310">MVLTGRRVDLVEDLIKQLEAVEVKDPSSTALAAGNISTLNCTICQILFKMMGTVSSDYLPQPVNDPTKYWIKLDDNGNETESGNDVLCPKFQDSWTANTKWHQSFFQCFCRDASAYGDLLAQDAVDRITDKQLKSTAGKVFKNMKERFKEENQPIGIQALNVQIGRQEKRQIEVVLTVMCYMAVHSGSDVEEEDGSSTSDDDHQSQLPLHHQAFKKKKSLVFTTHPLGWCFKQFCHLLGEICCVIDEDLWKKENQKKPGLKRRAVCLCGLPNPGRFLPKHETMKTPWWAVSTHWLMALHQADYDDQHEFMTDEHESQSDPQYSTLSEEQIMLESST</sequence>
<proteinExistence type="predicted"/>
<feature type="compositionally biased region" description="Polar residues" evidence="1">
    <location>
        <begin position="318"/>
        <end position="336"/>
    </location>
</feature>
<name>A0A0D0CYR8_9AGAM</name>
<protein>
    <submittedName>
        <fullName evidence="2">Uncharacterized protein</fullName>
    </submittedName>
</protein>
<dbReference type="InParanoid" id="A0A0D0CYR8"/>
<gene>
    <name evidence="2" type="ORF">PAXRUDRAFT_764399</name>
</gene>
<dbReference type="HOGENOM" id="CLU_826667_0_0_1"/>
<dbReference type="EMBL" id="KN825931">
    <property type="protein sequence ID" value="KIK80793.1"/>
    <property type="molecule type" value="Genomic_DNA"/>
</dbReference>
<organism evidence="2 3">
    <name type="scientific">Paxillus rubicundulus Ve08.2h10</name>
    <dbReference type="NCBI Taxonomy" id="930991"/>
    <lineage>
        <taxon>Eukaryota</taxon>
        <taxon>Fungi</taxon>
        <taxon>Dikarya</taxon>
        <taxon>Basidiomycota</taxon>
        <taxon>Agaricomycotina</taxon>
        <taxon>Agaricomycetes</taxon>
        <taxon>Agaricomycetidae</taxon>
        <taxon>Boletales</taxon>
        <taxon>Paxilineae</taxon>
        <taxon>Paxillaceae</taxon>
        <taxon>Paxillus</taxon>
    </lineage>
</organism>
<dbReference type="Proteomes" id="UP000054538">
    <property type="component" value="Unassembled WGS sequence"/>
</dbReference>